<accession>A0ABT2Z3R4</accession>
<dbReference type="InterPro" id="IPR003764">
    <property type="entry name" value="GlcNAc_6-P_deAcase"/>
</dbReference>
<keyword evidence="2" id="KW-0479">Metal-binding</keyword>
<dbReference type="SUPFAM" id="SSF51556">
    <property type="entry name" value="Metallo-dependent hydrolases"/>
    <property type="match status" value="1"/>
</dbReference>
<sequence length="389" mass="39856">MSAVAYTSTQIFDGTRLTPGALVVEDGRVSAVASEVPRGMRQVELGSGTIAPGFIDLQLNGGDGVMLNDAPTLETLERMAAAHGGLGATAIFPTLITDTPEQTRAAVEAAVAAIATGVPGIAGLHLEGPHLSLARKGAHDPALIRRMEDADLAFLVASAARLPRLMVTLAPESVSNDQLARLSAGGVYVSLGHTDADYDVCVAAAGAGARIVTHLFNAMSPLGNRNPGLVGAALDRGGLSAGLIADGIHVHPAAIRAALAAKRGPSRIFLVSDAMATAGSEITRFTLNGREILRRDGRLTLADGTLAGADLDMAGALRVMTRDVGTALDHALAMATSGPARAVGLEGRYGHLMPGRAADFVYLDDALRLMGVWRAGHQLKLSPPAGAAS</sequence>
<keyword evidence="8" id="KW-1185">Reference proteome</keyword>
<keyword evidence="4 5" id="KW-0119">Carbohydrate metabolism</keyword>
<organism evidence="7 8">
    <name type="scientific">Albidovulum sediminicola</name>
    <dbReference type="NCBI Taxonomy" id="2984331"/>
    <lineage>
        <taxon>Bacteria</taxon>
        <taxon>Pseudomonadati</taxon>
        <taxon>Pseudomonadota</taxon>
        <taxon>Alphaproteobacteria</taxon>
        <taxon>Rhodobacterales</taxon>
        <taxon>Paracoccaceae</taxon>
        <taxon>Albidovulum</taxon>
    </lineage>
</organism>
<dbReference type="PANTHER" id="PTHR11113">
    <property type="entry name" value="N-ACETYLGLUCOSAMINE-6-PHOSPHATE DEACETYLASE"/>
    <property type="match status" value="1"/>
</dbReference>
<dbReference type="Proteomes" id="UP001652503">
    <property type="component" value="Unassembled WGS sequence"/>
</dbReference>
<gene>
    <name evidence="7" type="primary">nagA</name>
    <name evidence="7" type="ORF">OE647_13470</name>
</gene>
<evidence type="ECO:0000313" key="7">
    <source>
        <dbReference type="EMBL" id="MCV2865736.1"/>
    </source>
</evidence>
<dbReference type="Gene3D" id="2.30.40.10">
    <property type="entry name" value="Urease, subunit C, domain 1"/>
    <property type="match status" value="1"/>
</dbReference>
<comment type="similarity">
    <text evidence="1 5">Belongs to the metallo-dependent hydrolases superfamily. NagA family.</text>
</comment>
<dbReference type="Gene3D" id="3.20.20.140">
    <property type="entry name" value="Metal-dependent hydrolases"/>
    <property type="match status" value="1"/>
</dbReference>
<proteinExistence type="inferred from homology"/>
<reference evidence="7 8" key="1">
    <citation type="submission" date="2022-10" db="EMBL/GenBank/DDBJ databases">
        <title>Defluviimonas sp. nov., isolated from ocean surface water.</title>
        <authorList>
            <person name="He W."/>
            <person name="Wang L."/>
            <person name="Zhang D.-F."/>
        </authorList>
    </citation>
    <scope>NUCLEOTIDE SEQUENCE [LARGE SCALE GENOMIC DNA]</scope>
    <source>
        <strain evidence="7 8">WL0075</strain>
    </source>
</reference>
<dbReference type="NCBIfam" id="TIGR00221">
    <property type="entry name" value="nagA"/>
    <property type="match status" value="1"/>
</dbReference>
<protein>
    <submittedName>
        <fullName evidence="7">N-acetylglucosamine-6-phosphate deacetylase</fullName>
        <ecNumber evidence="7">3.5.1.25</ecNumber>
    </submittedName>
</protein>
<dbReference type="PANTHER" id="PTHR11113:SF14">
    <property type="entry name" value="N-ACETYLGLUCOSAMINE-6-PHOSPHATE DEACETYLASE"/>
    <property type="match status" value="1"/>
</dbReference>
<evidence type="ECO:0000313" key="8">
    <source>
        <dbReference type="Proteomes" id="UP001652503"/>
    </source>
</evidence>
<name>A0ABT2Z3R4_9RHOB</name>
<feature type="domain" description="Amidohydrolase-related" evidence="6">
    <location>
        <begin position="50"/>
        <end position="365"/>
    </location>
</feature>
<evidence type="ECO:0000256" key="4">
    <source>
        <dbReference type="ARBA" id="ARBA00023277"/>
    </source>
</evidence>
<dbReference type="SUPFAM" id="SSF51338">
    <property type="entry name" value="Composite domain of metallo-dependent hydrolases"/>
    <property type="match status" value="1"/>
</dbReference>
<dbReference type="RefSeq" id="WP_263722259.1">
    <property type="nucleotide sequence ID" value="NZ_JAOWLA010000012.1"/>
</dbReference>
<dbReference type="PIRSF" id="PIRSF038994">
    <property type="entry name" value="NagA"/>
    <property type="match status" value="1"/>
</dbReference>
<comment type="caution">
    <text evidence="7">The sequence shown here is derived from an EMBL/GenBank/DDBJ whole genome shotgun (WGS) entry which is preliminary data.</text>
</comment>
<evidence type="ECO:0000256" key="2">
    <source>
        <dbReference type="ARBA" id="ARBA00022723"/>
    </source>
</evidence>
<dbReference type="EMBL" id="JAOWLA010000012">
    <property type="protein sequence ID" value="MCV2865736.1"/>
    <property type="molecule type" value="Genomic_DNA"/>
</dbReference>
<dbReference type="InterPro" id="IPR006680">
    <property type="entry name" value="Amidohydro-rel"/>
</dbReference>
<dbReference type="Pfam" id="PF01979">
    <property type="entry name" value="Amidohydro_1"/>
    <property type="match status" value="1"/>
</dbReference>
<dbReference type="GO" id="GO:0008448">
    <property type="term" value="F:N-acetylglucosamine-6-phosphate deacetylase activity"/>
    <property type="evidence" value="ECO:0007669"/>
    <property type="project" value="UniProtKB-EC"/>
</dbReference>
<evidence type="ECO:0000256" key="3">
    <source>
        <dbReference type="ARBA" id="ARBA00022801"/>
    </source>
</evidence>
<dbReference type="EC" id="3.5.1.25" evidence="7"/>
<dbReference type="InterPro" id="IPR011059">
    <property type="entry name" value="Metal-dep_hydrolase_composite"/>
</dbReference>
<keyword evidence="3 5" id="KW-0378">Hydrolase</keyword>
<evidence type="ECO:0000259" key="6">
    <source>
        <dbReference type="Pfam" id="PF01979"/>
    </source>
</evidence>
<dbReference type="InterPro" id="IPR032466">
    <property type="entry name" value="Metal_Hydrolase"/>
</dbReference>
<evidence type="ECO:0000256" key="5">
    <source>
        <dbReference type="PIRNR" id="PIRNR038994"/>
    </source>
</evidence>
<evidence type="ECO:0000256" key="1">
    <source>
        <dbReference type="ARBA" id="ARBA00010716"/>
    </source>
</evidence>